<dbReference type="InterPro" id="IPR036890">
    <property type="entry name" value="HATPase_C_sf"/>
</dbReference>
<dbReference type="EC" id="2.7.13.3" evidence="2"/>
<comment type="catalytic activity">
    <reaction evidence="1">
        <text>ATP + protein L-histidine = ADP + protein N-phospho-L-histidine.</text>
        <dbReference type="EC" id="2.7.13.3"/>
    </reaction>
</comment>
<evidence type="ECO:0000256" key="3">
    <source>
        <dbReference type="ARBA" id="ARBA00022553"/>
    </source>
</evidence>
<feature type="region of interest" description="Disordered" evidence="6">
    <location>
        <begin position="1"/>
        <end position="22"/>
    </location>
</feature>
<keyword evidence="7" id="KW-1133">Transmembrane helix</keyword>
<accession>A0A5M7BMF4</accession>
<feature type="compositionally biased region" description="Basic and acidic residues" evidence="6">
    <location>
        <begin position="543"/>
        <end position="559"/>
    </location>
</feature>
<name>A0A5M7BMF4_SACHI</name>
<dbReference type="RefSeq" id="WP_150069015.1">
    <property type="nucleotide sequence ID" value="NZ_VWPH01000011.1"/>
</dbReference>
<evidence type="ECO:0000313" key="10">
    <source>
        <dbReference type="Proteomes" id="UP000323946"/>
    </source>
</evidence>
<feature type="region of interest" description="Disordered" evidence="6">
    <location>
        <begin position="450"/>
        <end position="606"/>
    </location>
</feature>
<keyword evidence="3" id="KW-0597">Phosphoprotein</keyword>
<dbReference type="EMBL" id="VWPH01000011">
    <property type="protein sequence ID" value="KAA5830160.1"/>
    <property type="molecule type" value="Genomic_DNA"/>
</dbReference>
<dbReference type="PANTHER" id="PTHR45436:SF5">
    <property type="entry name" value="SENSOR HISTIDINE KINASE TRCS"/>
    <property type="match status" value="1"/>
</dbReference>
<dbReference type="Gene3D" id="3.30.565.10">
    <property type="entry name" value="Histidine kinase-like ATPase, C-terminal domain"/>
    <property type="match status" value="1"/>
</dbReference>
<dbReference type="Proteomes" id="UP000323946">
    <property type="component" value="Unassembled WGS sequence"/>
</dbReference>
<dbReference type="InterPro" id="IPR003594">
    <property type="entry name" value="HATPase_dom"/>
</dbReference>
<dbReference type="InterPro" id="IPR050428">
    <property type="entry name" value="TCS_sensor_his_kinase"/>
</dbReference>
<dbReference type="SMR" id="A0A5M7BMF4"/>
<feature type="domain" description="Histidine kinase/HSP90-like ATPase" evidence="8">
    <location>
        <begin position="295"/>
        <end position="408"/>
    </location>
</feature>
<dbReference type="SMART" id="SM00387">
    <property type="entry name" value="HATPase_c"/>
    <property type="match status" value="1"/>
</dbReference>
<reference evidence="9 10" key="1">
    <citation type="submission" date="2019-09" db="EMBL/GenBank/DDBJ databases">
        <title>Draft genome sequence of the thermophilic Saccharopolyspora hirsuta VKM Ac-666T.</title>
        <authorList>
            <person name="Lobastova T.G."/>
            <person name="Fokina V."/>
            <person name="Bragin E.Y."/>
            <person name="Shtratnikova V.Y."/>
            <person name="Starodumova I.P."/>
            <person name="Tarlachkov S.V."/>
            <person name="Donova M.V."/>
        </authorList>
    </citation>
    <scope>NUCLEOTIDE SEQUENCE [LARGE SCALE GENOMIC DNA]</scope>
    <source>
        <strain evidence="9 10">VKM Ac-666</strain>
    </source>
</reference>
<evidence type="ECO:0000256" key="7">
    <source>
        <dbReference type="SAM" id="Phobius"/>
    </source>
</evidence>
<keyword evidence="4" id="KW-0808">Transferase</keyword>
<evidence type="ECO:0000259" key="8">
    <source>
        <dbReference type="SMART" id="SM00387"/>
    </source>
</evidence>
<dbReference type="GO" id="GO:0005886">
    <property type="term" value="C:plasma membrane"/>
    <property type="evidence" value="ECO:0007669"/>
    <property type="project" value="TreeGrafter"/>
</dbReference>
<evidence type="ECO:0000256" key="6">
    <source>
        <dbReference type="SAM" id="MobiDB-lite"/>
    </source>
</evidence>
<proteinExistence type="predicted"/>
<evidence type="ECO:0000256" key="4">
    <source>
        <dbReference type="ARBA" id="ARBA00022679"/>
    </source>
</evidence>
<dbReference type="GO" id="GO:0000160">
    <property type="term" value="P:phosphorelay signal transduction system"/>
    <property type="evidence" value="ECO:0007669"/>
    <property type="project" value="TreeGrafter"/>
</dbReference>
<feature type="compositionally biased region" description="Low complexity" evidence="6">
    <location>
        <begin position="497"/>
        <end position="508"/>
    </location>
</feature>
<evidence type="ECO:0000256" key="2">
    <source>
        <dbReference type="ARBA" id="ARBA00012438"/>
    </source>
</evidence>
<feature type="compositionally biased region" description="Low complexity" evidence="6">
    <location>
        <begin position="459"/>
        <end position="472"/>
    </location>
</feature>
<dbReference type="OrthoDB" id="3502710at2"/>
<sequence length="606" mass="65261">MSEFPQAASEPERLPASSPGADEDLRPELQRLVMLPLAVMAVLGIAAAVVLFLDTPVEAKYAVLGVGGLGCIALLALAFRKATTTATELNERTEDSSRDVQRSLDETARRERQWIDALRRELAQGREELPQLVERVQAGEQPAPKWPTGEPGTSDDPFELLSYEIRQTQAAAEFAVVRMQQFAESGGTVDPSVAVFANIARRVQSLAHRAIQRLDDLEQRVEDPDLLKGLFAVDHLVTGVRRQAESLAVLGGSMPRRQWSQPVAMYTVLRSAVAEVEHYARVKVIPPVDGTLHGHAVADVIHLVAELVENATSFSEPDTQVTVSTQRVTAGLAIDIRDRGLGMKVADRALLNELLANPGAVDRDERLKDGRIGLYVVAQLGQRHQVAVELENNMYGGTDAHVVIPNKLLGEDDEAPEPEKSPVDAIVAPEPAPQPEVAEPEPVAAIEPAPRRAAERTFEAWPAAPEPVAAPENGTRRGVHRAPVESLSGNGNGNGNGNSSSGYGRHSGVVPLTQTSTSDTAQFPKAQLPGEQSHTGQFPGEKVLSDEKRPPLPRRDRTKSYVAPQLAGGPKVEDTPRGGPNPGLWAAYRQGVEGGVSDRHPDEHPG</sequence>
<evidence type="ECO:0000256" key="1">
    <source>
        <dbReference type="ARBA" id="ARBA00000085"/>
    </source>
</evidence>
<dbReference type="PANTHER" id="PTHR45436">
    <property type="entry name" value="SENSOR HISTIDINE KINASE YKOH"/>
    <property type="match status" value="1"/>
</dbReference>
<dbReference type="SUPFAM" id="SSF55874">
    <property type="entry name" value="ATPase domain of HSP90 chaperone/DNA topoisomerase II/histidine kinase"/>
    <property type="match status" value="1"/>
</dbReference>
<keyword evidence="7" id="KW-0472">Membrane</keyword>
<dbReference type="AlphaFoldDB" id="A0A5M7BMF4"/>
<keyword evidence="5 9" id="KW-0418">Kinase</keyword>
<keyword evidence="10" id="KW-1185">Reference proteome</keyword>
<feature type="transmembrane region" description="Helical" evidence="7">
    <location>
        <begin position="32"/>
        <end position="53"/>
    </location>
</feature>
<dbReference type="Pfam" id="PF02518">
    <property type="entry name" value="HATPase_c"/>
    <property type="match status" value="1"/>
</dbReference>
<keyword evidence="7" id="KW-0812">Transmembrane</keyword>
<gene>
    <name evidence="9" type="ORF">F1721_24015</name>
</gene>
<organism evidence="9 10">
    <name type="scientific">Saccharopolyspora hirsuta</name>
    <dbReference type="NCBI Taxonomy" id="1837"/>
    <lineage>
        <taxon>Bacteria</taxon>
        <taxon>Bacillati</taxon>
        <taxon>Actinomycetota</taxon>
        <taxon>Actinomycetes</taxon>
        <taxon>Pseudonocardiales</taxon>
        <taxon>Pseudonocardiaceae</taxon>
        <taxon>Saccharopolyspora</taxon>
    </lineage>
</organism>
<comment type="caution">
    <text evidence="9">The sequence shown here is derived from an EMBL/GenBank/DDBJ whole genome shotgun (WGS) entry which is preliminary data.</text>
</comment>
<feature type="compositionally biased region" description="Basic and acidic residues" evidence="6">
    <location>
        <begin position="596"/>
        <end position="606"/>
    </location>
</feature>
<dbReference type="GO" id="GO:0004673">
    <property type="term" value="F:protein histidine kinase activity"/>
    <property type="evidence" value="ECO:0007669"/>
    <property type="project" value="UniProtKB-EC"/>
</dbReference>
<feature type="transmembrane region" description="Helical" evidence="7">
    <location>
        <begin position="59"/>
        <end position="79"/>
    </location>
</feature>
<feature type="compositionally biased region" description="Polar residues" evidence="6">
    <location>
        <begin position="512"/>
        <end position="521"/>
    </location>
</feature>
<evidence type="ECO:0000256" key="5">
    <source>
        <dbReference type="ARBA" id="ARBA00022777"/>
    </source>
</evidence>
<protein>
    <recommendedName>
        <fullName evidence="2">histidine kinase</fullName>
        <ecNumber evidence="2">2.7.13.3</ecNumber>
    </recommendedName>
</protein>
<evidence type="ECO:0000313" key="9">
    <source>
        <dbReference type="EMBL" id="KAA5830160.1"/>
    </source>
</evidence>